<dbReference type="PANTHER" id="PTHR14380">
    <property type="entry name" value="PLACENTA-SPECIFIC PROTEIN 1"/>
    <property type="match status" value="1"/>
</dbReference>
<keyword evidence="6" id="KW-1185">Reference proteome</keyword>
<comment type="subcellular location">
    <subcellularLocation>
        <location evidence="1">Secreted</location>
    </subcellularLocation>
</comment>
<evidence type="ECO:0000256" key="3">
    <source>
        <dbReference type="ARBA" id="ARBA00022525"/>
    </source>
</evidence>
<keyword evidence="4 5" id="KW-0732">Signal</keyword>
<dbReference type="Gene3D" id="2.60.40.3210">
    <property type="entry name" value="Zona pellucida, ZP-N domain"/>
    <property type="match status" value="1"/>
</dbReference>
<keyword evidence="3" id="KW-0964">Secreted</keyword>
<dbReference type="InterPro" id="IPR033222">
    <property type="entry name" value="PLAC1_fam"/>
</dbReference>
<feature type="signal peptide" evidence="5">
    <location>
        <begin position="1"/>
        <end position="23"/>
    </location>
</feature>
<dbReference type="RefSeq" id="XP_008591247.1">
    <property type="nucleotide sequence ID" value="XM_008593025.1"/>
</dbReference>
<feature type="chain" id="PRO_5046177255" evidence="5">
    <location>
        <begin position="24"/>
        <end position="172"/>
    </location>
</feature>
<dbReference type="GeneID" id="103608610"/>
<dbReference type="Proteomes" id="UP000694923">
    <property type="component" value="Unplaced"/>
</dbReference>
<organism evidence="6 7">
    <name type="scientific">Galeopterus variegatus</name>
    <name type="common">Malayan flying lemur</name>
    <name type="synonym">Cynocephalus variegatus</name>
    <dbReference type="NCBI Taxonomy" id="482537"/>
    <lineage>
        <taxon>Eukaryota</taxon>
        <taxon>Metazoa</taxon>
        <taxon>Chordata</taxon>
        <taxon>Craniata</taxon>
        <taxon>Vertebrata</taxon>
        <taxon>Euteleostomi</taxon>
        <taxon>Mammalia</taxon>
        <taxon>Eutheria</taxon>
        <taxon>Euarchontoglires</taxon>
        <taxon>Dermoptera</taxon>
        <taxon>Cynocephalidae</taxon>
        <taxon>Galeopterus</taxon>
    </lineage>
</organism>
<protein>
    <submittedName>
        <fullName evidence="7">Oocyte-secreted protein 2-like</fullName>
    </submittedName>
</protein>
<accession>A0ABM0SEF6</accession>
<evidence type="ECO:0000256" key="2">
    <source>
        <dbReference type="ARBA" id="ARBA00010071"/>
    </source>
</evidence>
<dbReference type="PANTHER" id="PTHR14380:SF7">
    <property type="entry name" value="OOCYTE-SECRETED PROTEIN 2"/>
    <property type="match status" value="1"/>
</dbReference>
<evidence type="ECO:0000256" key="5">
    <source>
        <dbReference type="SAM" id="SignalP"/>
    </source>
</evidence>
<proteinExistence type="inferred from homology"/>
<evidence type="ECO:0000256" key="4">
    <source>
        <dbReference type="ARBA" id="ARBA00022729"/>
    </source>
</evidence>
<gene>
    <name evidence="7" type="primary">LOC103608610</name>
</gene>
<evidence type="ECO:0000313" key="7">
    <source>
        <dbReference type="RefSeq" id="XP_008591247.1"/>
    </source>
</evidence>
<reference evidence="7" key="1">
    <citation type="submission" date="2025-08" db="UniProtKB">
        <authorList>
            <consortium name="RefSeq"/>
        </authorList>
    </citation>
    <scope>IDENTIFICATION</scope>
</reference>
<name>A0ABM0SEF6_GALVR</name>
<evidence type="ECO:0000256" key="1">
    <source>
        <dbReference type="ARBA" id="ARBA00004613"/>
    </source>
</evidence>
<comment type="similarity">
    <text evidence="2">Belongs to the PLAC1 family.</text>
</comment>
<evidence type="ECO:0000313" key="6">
    <source>
        <dbReference type="Proteomes" id="UP000694923"/>
    </source>
</evidence>
<sequence>MKVSMALEVLILLAAFIWPCAENFAVKISCSMDWVMVSVSPYAHNSDLYIFADELSLGLGCPVTRIQTYIYDFIYPVHDCGIRTKVVSEDILLFQTEIYFTPRNIHCYRQKIPLECSASRKSVWLTPVSTDNEIKLDPSPFIADFETTPEELGLLNTCQTLGSLLKEKEFKC</sequence>